<dbReference type="InterPro" id="IPR051356">
    <property type="entry name" value="SOX/SOX-like_TF"/>
</dbReference>
<dbReference type="Proteomes" id="UP000789405">
    <property type="component" value="Unassembled WGS sequence"/>
</dbReference>
<dbReference type="Pfam" id="PF00505">
    <property type="entry name" value="HMG_box"/>
    <property type="match status" value="1"/>
</dbReference>
<dbReference type="SMART" id="SM00398">
    <property type="entry name" value="HMG"/>
    <property type="match status" value="1"/>
</dbReference>
<evidence type="ECO:0000313" key="6">
    <source>
        <dbReference type="Proteomes" id="UP000789405"/>
    </source>
</evidence>
<evidence type="ECO:0000259" key="4">
    <source>
        <dbReference type="PROSITE" id="PS50118"/>
    </source>
</evidence>
<dbReference type="GO" id="GO:0000981">
    <property type="term" value="F:DNA-binding transcription factor activity, RNA polymerase II-specific"/>
    <property type="evidence" value="ECO:0007669"/>
    <property type="project" value="TreeGrafter"/>
</dbReference>
<dbReference type="InterPro" id="IPR009071">
    <property type="entry name" value="HMG_box_dom"/>
</dbReference>
<dbReference type="GO" id="GO:0005634">
    <property type="term" value="C:nucleus"/>
    <property type="evidence" value="ECO:0007669"/>
    <property type="project" value="UniProtKB-UniRule"/>
</dbReference>
<organism evidence="5 6">
    <name type="scientific">Dentiscutata erythropus</name>
    <dbReference type="NCBI Taxonomy" id="1348616"/>
    <lineage>
        <taxon>Eukaryota</taxon>
        <taxon>Fungi</taxon>
        <taxon>Fungi incertae sedis</taxon>
        <taxon>Mucoromycota</taxon>
        <taxon>Glomeromycotina</taxon>
        <taxon>Glomeromycetes</taxon>
        <taxon>Diversisporales</taxon>
        <taxon>Gigasporaceae</taxon>
        <taxon>Dentiscutata</taxon>
    </lineage>
</organism>
<dbReference type="GO" id="GO:0000978">
    <property type="term" value="F:RNA polymerase II cis-regulatory region sequence-specific DNA binding"/>
    <property type="evidence" value="ECO:0007669"/>
    <property type="project" value="TreeGrafter"/>
</dbReference>
<accession>A0A9N8W736</accession>
<dbReference type="SUPFAM" id="SSF47095">
    <property type="entry name" value="HMG-box"/>
    <property type="match status" value="1"/>
</dbReference>
<reference evidence="5" key="1">
    <citation type="submission" date="2021-06" db="EMBL/GenBank/DDBJ databases">
        <authorList>
            <person name="Kallberg Y."/>
            <person name="Tangrot J."/>
            <person name="Rosling A."/>
        </authorList>
    </citation>
    <scope>NUCLEOTIDE SEQUENCE</scope>
    <source>
        <strain evidence="5">MA453B</strain>
    </source>
</reference>
<dbReference type="AlphaFoldDB" id="A0A9N8W736"/>
<dbReference type="PANTHER" id="PTHR45789">
    <property type="entry name" value="FI18025P1"/>
    <property type="match status" value="1"/>
</dbReference>
<proteinExistence type="predicted"/>
<name>A0A9N8W736_9GLOM</name>
<dbReference type="InterPro" id="IPR036910">
    <property type="entry name" value="HMG_box_dom_sf"/>
</dbReference>
<dbReference type="OrthoDB" id="6247875at2759"/>
<feature type="domain" description="HMG box" evidence="4">
    <location>
        <begin position="64"/>
        <end position="135"/>
    </location>
</feature>
<comment type="caution">
    <text evidence="5">The sequence shown here is derived from an EMBL/GenBank/DDBJ whole genome shotgun (WGS) entry which is preliminary data.</text>
</comment>
<gene>
    <name evidence="5" type="ORF">DERYTH_LOCUS1691</name>
</gene>
<sequence length="255" mass="29265">MSTNIFNNNTFLDFSKNQGSKIEDVEVALSVIDKNDVFKPMLSAEEIINDLITSPIRKAGNKRVKRPLNKFMVFKKSLKKLIEASNNIPRKHRMRQITHVASKFWNSASDEQKKPFEIIAKDVKSLHKTMFPEYEYAPTKPLQDPFINLTGRSTHIGPVLLESVEDSEDSKQPVEEQKTLDVSQESNLINSYYLFEGQHFVEKCVSSNGNEIAKENEDVMPQLLYDPTNVIYPQLNNEAIINYRYADSTNAYRAI</sequence>
<dbReference type="Gene3D" id="1.10.30.10">
    <property type="entry name" value="High mobility group box domain"/>
    <property type="match status" value="1"/>
</dbReference>
<dbReference type="PROSITE" id="PS50118">
    <property type="entry name" value="HMG_BOX_2"/>
    <property type="match status" value="1"/>
</dbReference>
<feature type="DNA-binding region" description="HMG box" evidence="3">
    <location>
        <begin position="64"/>
        <end position="135"/>
    </location>
</feature>
<protein>
    <submittedName>
        <fullName evidence="5">2933_t:CDS:1</fullName>
    </submittedName>
</protein>
<evidence type="ECO:0000256" key="2">
    <source>
        <dbReference type="ARBA" id="ARBA00023242"/>
    </source>
</evidence>
<dbReference type="PANTHER" id="PTHR45789:SF2">
    <property type="entry name" value="FI18025P1"/>
    <property type="match status" value="1"/>
</dbReference>
<evidence type="ECO:0000313" key="5">
    <source>
        <dbReference type="EMBL" id="CAG8476018.1"/>
    </source>
</evidence>
<dbReference type="EMBL" id="CAJVPY010000487">
    <property type="protein sequence ID" value="CAG8476018.1"/>
    <property type="molecule type" value="Genomic_DNA"/>
</dbReference>
<evidence type="ECO:0000256" key="3">
    <source>
        <dbReference type="PROSITE-ProRule" id="PRU00267"/>
    </source>
</evidence>
<keyword evidence="6" id="KW-1185">Reference proteome</keyword>
<keyword evidence="2 3" id="KW-0539">Nucleus</keyword>
<keyword evidence="1 3" id="KW-0238">DNA-binding</keyword>
<evidence type="ECO:0000256" key="1">
    <source>
        <dbReference type="ARBA" id="ARBA00023125"/>
    </source>
</evidence>